<evidence type="ECO:0000313" key="2">
    <source>
        <dbReference type="EMBL" id="CDW89744.1"/>
    </source>
</evidence>
<feature type="region of interest" description="Disordered" evidence="1">
    <location>
        <begin position="1"/>
        <end position="54"/>
    </location>
</feature>
<keyword evidence="3" id="KW-1185">Reference proteome</keyword>
<feature type="region of interest" description="Disordered" evidence="1">
    <location>
        <begin position="491"/>
        <end position="510"/>
    </location>
</feature>
<dbReference type="Proteomes" id="UP000039865">
    <property type="component" value="Unassembled WGS sequence"/>
</dbReference>
<feature type="compositionally biased region" description="Polar residues" evidence="1">
    <location>
        <begin position="21"/>
        <end position="36"/>
    </location>
</feature>
<sequence length="526" mass="59764">MQTRMKSQATEERKKPKPSPVESQMATRSQLTQGKAGNTGKGDGVHQGAADKEEILEEIKRIQDNNNKSNDSSVLSDKMSINEYQGAAISEIKPKRQPPTIQSMNTNVVAKPQALQMKSQANPKGKQAPKTQNIAQTSQYVGQKRLREEISDFQDSSSDNGQQANANEAPTQLQSKKRTKVEPEKLAPKQPQIQKPGKKGKTLTRKNLEVLDEENQIDYMSDDAEKGEFQYQKKNETQQSSANLGKSSKSSKKASDLYKFEEFRGQSQQLTLQDLENQQQIIEGGDIEDYFKQLLQTPGFDMGDPYTQLLLQTQLLGNQNVEPISSAELLQSSKYSKNLSHVTIAYYIESEQKKRKQHDNMMLMQQLQQQFESQREQDQMINEIKDDEHHIGNHNQGHHQNQVEELEYNLDSPERIIQDAEMQLRQMTPEQQIAYLTDSYNNSAVSEKAKQTLKQLSLAKIQNITDSQMTEIQTKLQMEREQKQEIINQVSSQRNSFSPDNNHSSALLNPMSIMANRLQTSGKSKS</sequence>
<protein>
    <submittedName>
        <fullName evidence="2">Uncharacterized protein</fullName>
    </submittedName>
</protein>
<name>A0A078B5Q2_STYLE</name>
<accession>A0A078B5Q2</accession>
<feature type="compositionally biased region" description="Polar residues" evidence="1">
    <location>
        <begin position="129"/>
        <end position="141"/>
    </location>
</feature>
<proteinExistence type="predicted"/>
<feature type="compositionally biased region" description="Polar residues" evidence="1">
    <location>
        <begin position="153"/>
        <end position="174"/>
    </location>
</feature>
<evidence type="ECO:0000256" key="1">
    <source>
        <dbReference type="SAM" id="MobiDB-lite"/>
    </source>
</evidence>
<feature type="region of interest" description="Disordered" evidence="1">
    <location>
        <begin position="86"/>
        <end position="218"/>
    </location>
</feature>
<dbReference type="EMBL" id="CCKQ01017847">
    <property type="protein sequence ID" value="CDW89744.1"/>
    <property type="molecule type" value="Genomic_DNA"/>
</dbReference>
<organism evidence="2 3">
    <name type="scientific">Stylonychia lemnae</name>
    <name type="common">Ciliate</name>
    <dbReference type="NCBI Taxonomy" id="5949"/>
    <lineage>
        <taxon>Eukaryota</taxon>
        <taxon>Sar</taxon>
        <taxon>Alveolata</taxon>
        <taxon>Ciliophora</taxon>
        <taxon>Intramacronucleata</taxon>
        <taxon>Spirotrichea</taxon>
        <taxon>Stichotrichia</taxon>
        <taxon>Sporadotrichida</taxon>
        <taxon>Oxytrichidae</taxon>
        <taxon>Stylonychinae</taxon>
        <taxon>Stylonychia</taxon>
    </lineage>
</organism>
<gene>
    <name evidence="2" type="primary">Contig13803.g14722</name>
    <name evidence="2" type="ORF">STYLEM_18881</name>
</gene>
<reference evidence="2 3" key="1">
    <citation type="submission" date="2014-06" db="EMBL/GenBank/DDBJ databases">
        <authorList>
            <person name="Swart Estienne"/>
        </authorList>
    </citation>
    <scope>NUCLEOTIDE SEQUENCE [LARGE SCALE GENOMIC DNA]</scope>
    <source>
        <strain evidence="2 3">130c</strain>
    </source>
</reference>
<feature type="compositionally biased region" description="Polar residues" evidence="1">
    <location>
        <begin position="99"/>
        <end position="108"/>
    </location>
</feature>
<evidence type="ECO:0000313" key="3">
    <source>
        <dbReference type="Proteomes" id="UP000039865"/>
    </source>
</evidence>
<dbReference type="AlphaFoldDB" id="A0A078B5Q2"/>
<feature type="compositionally biased region" description="Polar residues" evidence="1">
    <location>
        <begin position="491"/>
        <end position="507"/>
    </location>
</feature>
<dbReference type="InParanoid" id="A0A078B5Q2"/>